<keyword evidence="2" id="KW-1185">Reference proteome</keyword>
<dbReference type="Proteomes" id="UP001474421">
    <property type="component" value="Unassembled WGS sequence"/>
</dbReference>
<reference evidence="1 2" key="1">
    <citation type="journal article" date="2024" name="Proc. Natl. Acad. Sci. U.S.A.">
        <title>The genetic regulatory architecture and epigenomic basis for age-related changes in rattlesnake venom.</title>
        <authorList>
            <person name="Hogan M.P."/>
            <person name="Holding M.L."/>
            <person name="Nystrom G.S."/>
            <person name="Colston T.J."/>
            <person name="Bartlett D.A."/>
            <person name="Mason A.J."/>
            <person name="Ellsworth S.A."/>
            <person name="Rautsaw R.M."/>
            <person name="Lawrence K.C."/>
            <person name="Strickland J.L."/>
            <person name="He B."/>
            <person name="Fraser P."/>
            <person name="Margres M.J."/>
            <person name="Gilbert D.M."/>
            <person name="Gibbs H.L."/>
            <person name="Parkinson C.L."/>
            <person name="Rokyta D.R."/>
        </authorList>
    </citation>
    <scope>NUCLEOTIDE SEQUENCE [LARGE SCALE GENOMIC DNA]</scope>
    <source>
        <strain evidence="1">DRR0105</strain>
    </source>
</reference>
<comment type="caution">
    <text evidence="1">The sequence shown here is derived from an EMBL/GenBank/DDBJ whole genome shotgun (WGS) entry which is preliminary data.</text>
</comment>
<dbReference type="EMBL" id="JAOTOJ010000008">
    <property type="protein sequence ID" value="KAK9396032.1"/>
    <property type="molecule type" value="Genomic_DNA"/>
</dbReference>
<evidence type="ECO:0000313" key="2">
    <source>
        <dbReference type="Proteomes" id="UP001474421"/>
    </source>
</evidence>
<gene>
    <name evidence="1" type="ORF">NXF25_019393</name>
</gene>
<accession>A0AAW1B1V2</accession>
<evidence type="ECO:0000313" key="1">
    <source>
        <dbReference type="EMBL" id="KAK9396032.1"/>
    </source>
</evidence>
<sequence>MEREKFHHENKELVNIRFQLRGEKQQLSEQFEEELSR</sequence>
<proteinExistence type="predicted"/>
<organism evidence="1 2">
    <name type="scientific">Crotalus adamanteus</name>
    <name type="common">Eastern diamondback rattlesnake</name>
    <dbReference type="NCBI Taxonomy" id="8729"/>
    <lineage>
        <taxon>Eukaryota</taxon>
        <taxon>Metazoa</taxon>
        <taxon>Chordata</taxon>
        <taxon>Craniata</taxon>
        <taxon>Vertebrata</taxon>
        <taxon>Euteleostomi</taxon>
        <taxon>Lepidosauria</taxon>
        <taxon>Squamata</taxon>
        <taxon>Bifurcata</taxon>
        <taxon>Unidentata</taxon>
        <taxon>Episquamata</taxon>
        <taxon>Toxicofera</taxon>
        <taxon>Serpentes</taxon>
        <taxon>Colubroidea</taxon>
        <taxon>Viperidae</taxon>
        <taxon>Crotalinae</taxon>
        <taxon>Crotalus</taxon>
    </lineage>
</organism>
<protein>
    <submittedName>
        <fullName evidence="1">Uncharacterized protein</fullName>
    </submittedName>
</protein>
<name>A0AAW1B1V2_CROAD</name>
<dbReference type="AlphaFoldDB" id="A0AAW1B1V2"/>